<keyword evidence="2" id="KW-1185">Reference proteome</keyword>
<dbReference type="OrthoDB" id="34197at2"/>
<dbReference type="STRING" id="1844006.PhaeoP97_02984"/>
<gene>
    <name evidence="1" type="ORF">PhaeoP97_02984</name>
</gene>
<dbReference type="InterPro" id="IPR013078">
    <property type="entry name" value="His_Pase_superF_clade-1"/>
</dbReference>
<dbReference type="InterPro" id="IPR029033">
    <property type="entry name" value="His_PPase_superfam"/>
</dbReference>
<proteinExistence type="predicted"/>
<dbReference type="Proteomes" id="UP000183859">
    <property type="component" value="Chromosome"/>
</dbReference>
<dbReference type="AlphaFoldDB" id="A0A1L3I844"/>
<dbReference type="RefSeq" id="WP_072505708.1">
    <property type="nucleotide sequence ID" value="NZ_CP016364.1"/>
</dbReference>
<accession>A0A1L3I844</accession>
<sequence length="209" mass="23040">MQLTPQTAIYITHPQVVVDPQVEVTEWRLSPLGSERVDLLAKRVADLSSTCPVAMVCSAERKAIETATPLANALGVDLEQRPHTHENDRSSTGFLPPDAFERQADAFFASPTRSVRGWETAQAAQARILREALSAEAAHEGRALIICGHGAVGTLLYCALAGLEIDRLWDQPAGGGNWFAYDRLSRRPLSHWAPMEILFADQNRSREKQ</sequence>
<reference evidence="2" key="1">
    <citation type="submission" date="2016-07" db="EMBL/GenBank/DDBJ databases">
        <title>Phaeobacter portensis sp. nov., a tropodithietic acid producing bacterium isolated from a German harbor.</title>
        <authorList>
            <person name="Freese H.M."/>
            <person name="Bunk B."/>
            <person name="Breider S."/>
            <person name="Brinkhoff T."/>
        </authorList>
    </citation>
    <scope>NUCLEOTIDE SEQUENCE [LARGE SCALE GENOMIC DNA]</scope>
    <source>
        <strain evidence="2">P97</strain>
    </source>
</reference>
<dbReference type="SUPFAM" id="SSF53254">
    <property type="entry name" value="Phosphoglycerate mutase-like"/>
    <property type="match status" value="1"/>
</dbReference>
<dbReference type="KEGG" id="php:PhaeoP97_02984"/>
<name>A0A1L3I844_9RHOB</name>
<dbReference type="Gene3D" id="3.40.50.1240">
    <property type="entry name" value="Phosphoglycerate mutase-like"/>
    <property type="match status" value="1"/>
</dbReference>
<protein>
    <submittedName>
        <fullName evidence="1">Phosphoglycerate mutase-like protein</fullName>
    </submittedName>
</protein>
<evidence type="ECO:0000313" key="1">
    <source>
        <dbReference type="EMBL" id="APG48359.1"/>
    </source>
</evidence>
<dbReference type="Pfam" id="PF00300">
    <property type="entry name" value="His_Phos_1"/>
    <property type="match status" value="1"/>
</dbReference>
<evidence type="ECO:0000313" key="2">
    <source>
        <dbReference type="Proteomes" id="UP000183859"/>
    </source>
</evidence>
<dbReference type="EMBL" id="CP016364">
    <property type="protein sequence ID" value="APG48359.1"/>
    <property type="molecule type" value="Genomic_DNA"/>
</dbReference>
<organism evidence="1 2">
    <name type="scientific">Phaeobacter porticola</name>
    <dbReference type="NCBI Taxonomy" id="1844006"/>
    <lineage>
        <taxon>Bacteria</taxon>
        <taxon>Pseudomonadati</taxon>
        <taxon>Pseudomonadota</taxon>
        <taxon>Alphaproteobacteria</taxon>
        <taxon>Rhodobacterales</taxon>
        <taxon>Roseobacteraceae</taxon>
        <taxon>Phaeobacter</taxon>
    </lineage>
</organism>